<evidence type="ECO:0000313" key="2">
    <source>
        <dbReference type="Proteomes" id="UP001236239"/>
    </source>
</evidence>
<accession>A0AAJ6P0M5</accession>
<protein>
    <submittedName>
        <fullName evidence="1">WG repeat-containing protein</fullName>
    </submittedName>
</protein>
<organism evidence="1 2">
    <name type="scientific">Phocoenobacter skyensis</name>
    <dbReference type="NCBI Taxonomy" id="97481"/>
    <lineage>
        <taxon>Bacteria</taxon>
        <taxon>Pseudomonadati</taxon>
        <taxon>Pseudomonadota</taxon>
        <taxon>Gammaproteobacteria</taxon>
        <taxon>Pasteurellales</taxon>
        <taxon>Pasteurellaceae</taxon>
        <taxon>Phocoenobacter</taxon>
    </lineage>
</organism>
<reference evidence="1" key="1">
    <citation type="journal article" date="2023" name="Front. Microbiol.">
        <title>Phylogeography and host specificity of Pasteurellaceae pathogenic to sea-farmed fish in the north-east Atlantic.</title>
        <authorList>
            <person name="Gulla S."/>
            <person name="Colquhoun D.J."/>
            <person name="Olsen A.B."/>
            <person name="Spilsberg B."/>
            <person name="Lagesen K."/>
            <person name="Aakesson C.P."/>
            <person name="Strom S."/>
            <person name="Manji F."/>
            <person name="Birkbeck T.H."/>
            <person name="Nilsen H.K."/>
        </authorList>
    </citation>
    <scope>NUCLEOTIDE SEQUENCE</scope>
    <source>
        <strain evidence="1">TW16_20</strain>
    </source>
</reference>
<dbReference type="PANTHER" id="PTHR37841:SF1">
    <property type="entry name" value="DUF3298 DOMAIN-CONTAINING PROTEIN"/>
    <property type="match status" value="1"/>
</dbReference>
<gene>
    <name evidence="1" type="ORF">QJU93_05150</name>
</gene>
<dbReference type="EMBL" id="JASAYQ010000007">
    <property type="protein sequence ID" value="MDP8172740.1"/>
    <property type="molecule type" value="Genomic_DNA"/>
</dbReference>
<dbReference type="InterPro" id="IPR032774">
    <property type="entry name" value="WG_beta_rep"/>
</dbReference>
<dbReference type="Proteomes" id="UP001236239">
    <property type="component" value="Unassembled WGS sequence"/>
</dbReference>
<name>A0AAJ6P0M5_9PAST</name>
<dbReference type="Pfam" id="PF14903">
    <property type="entry name" value="WG_beta_rep"/>
    <property type="match status" value="1"/>
</dbReference>
<dbReference type="AlphaFoldDB" id="A0AAJ6P0M5"/>
<dbReference type="RefSeq" id="WP_306374613.1">
    <property type="nucleotide sequence ID" value="NZ_JASAYK010000006.1"/>
</dbReference>
<proteinExistence type="predicted"/>
<comment type="caution">
    <text evidence="1">The sequence shown here is derived from an EMBL/GenBank/DDBJ whole genome shotgun (WGS) entry which is preliminary data.</text>
</comment>
<dbReference type="PANTHER" id="PTHR37841">
    <property type="entry name" value="GLR2918 PROTEIN"/>
    <property type="match status" value="1"/>
</dbReference>
<sequence>MVSFNKKGLARAIPYVSKITFLLNPKGSTKYGFIDKKGQWVIKPKFDVASEFYPNGLAVVRENGQYGYINEKGDYVAKIMTTKCGAEQLVTPNGKPIYPKMSVEELCK</sequence>
<evidence type="ECO:0000313" key="1">
    <source>
        <dbReference type="EMBL" id="MDP8172740.1"/>
    </source>
</evidence>